<gene>
    <name evidence="2" type="ORF">SPIROBIBN47_260065</name>
</gene>
<sequence>MKVLFIGGTGNISSACTDEALGRGYEVFHLNRGTHPEREKPGVRTLKADIRDTQAVKAALRGLRFDSVVQFLAFRPEHVKADIEIFDGITDQYVLISTCSAYRKPSLTPVITEDTPLENPFWEYSRLKIACEWVLAGSGAASHTGNGEETARTEEKVRIIKEKARDEDAVFSEAEQRSFPYTIVRPSHTYDNGWIPGCFGSASYGLAWRMLNGLEVVVPGDGQSLWTLTHASDFAVGLVGLLGKREALGQAFHITSDEHLTWDAIHSIIGEALGVQPKIVHIPSDFIAKVLPERGAGLLGDKAVSVLFDNSKIRRFVPEFAPRISFTEGIHRSLAWFDAHPDLKVPDKAMNADMDAILERWQLCAQ</sequence>
<reference evidence="2" key="1">
    <citation type="submission" date="2017-02" db="EMBL/GenBank/DDBJ databases">
        <authorList>
            <person name="Regsiter A."/>
            <person name="William W."/>
        </authorList>
    </citation>
    <scope>NUCLEOTIDE SEQUENCE</scope>
    <source>
        <strain evidence="2">Bib</strain>
    </source>
</reference>
<dbReference type="InterPro" id="IPR036291">
    <property type="entry name" value="NAD(P)-bd_dom_sf"/>
</dbReference>
<feature type="domain" description="NAD-dependent epimerase/dehydratase" evidence="1">
    <location>
        <begin position="4"/>
        <end position="139"/>
    </location>
</feature>
<dbReference type="InterPro" id="IPR001509">
    <property type="entry name" value="Epimerase_deHydtase"/>
</dbReference>
<name>A0A3P3XJP0_9SPIR</name>
<protein>
    <submittedName>
        <fullName evidence="2">NAD-dependent epimerase/dehydratase</fullName>
    </submittedName>
</protein>
<organism evidence="2">
    <name type="scientific">uncultured spirochete</name>
    <dbReference type="NCBI Taxonomy" id="156406"/>
    <lineage>
        <taxon>Bacteria</taxon>
        <taxon>Pseudomonadati</taxon>
        <taxon>Spirochaetota</taxon>
        <taxon>Spirochaetia</taxon>
        <taxon>Spirochaetales</taxon>
        <taxon>environmental samples</taxon>
    </lineage>
</organism>
<evidence type="ECO:0000313" key="2">
    <source>
        <dbReference type="EMBL" id="SLM12821.1"/>
    </source>
</evidence>
<dbReference type="PANTHER" id="PTHR43245">
    <property type="entry name" value="BIFUNCTIONAL POLYMYXIN RESISTANCE PROTEIN ARNA"/>
    <property type="match status" value="1"/>
</dbReference>
<dbReference type="SUPFAM" id="SSF51735">
    <property type="entry name" value="NAD(P)-binding Rossmann-fold domains"/>
    <property type="match status" value="1"/>
</dbReference>
<dbReference type="Pfam" id="PF01370">
    <property type="entry name" value="Epimerase"/>
    <property type="match status" value="1"/>
</dbReference>
<dbReference type="EMBL" id="FWDM01000019">
    <property type="protein sequence ID" value="SLM12821.1"/>
    <property type="molecule type" value="Genomic_DNA"/>
</dbReference>
<proteinExistence type="predicted"/>
<dbReference type="AlphaFoldDB" id="A0A3P3XJP0"/>
<dbReference type="InterPro" id="IPR050177">
    <property type="entry name" value="Lipid_A_modif_metabolic_enz"/>
</dbReference>
<evidence type="ECO:0000259" key="1">
    <source>
        <dbReference type="Pfam" id="PF01370"/>
    </source>
</evidence>
<dbReference type="PROSITE" id="PS51257">
    <property type="entry name" value="PROKAR_LIPOPROTEIN"/>
    <property type="match status" value="1"/>
</dbReference>
<dbReference type="Gene3D" id="3.40.50.720">
    <property type="entry name" value="NAD(P)-binding Rossmann-like Domain"/>
    <property type="match status" value="1"/>
</dbReference>
<accession>A0A3P3XJP0</accession>